<dbReference type="Proteomes" id="UP001500843">
    <property type="component" value="Unassembled WGS sequence"/>
</dbReference>
<gene>
    <name evidence="1" type="ORF">GCM10023198_42140</name>
</gene>
<evidence type="ECO:0000313" key="2">
    <source>
        <dbReference type="Proteomes" id="UP001500843"/>
    </source>
</evidence>
<accession>A0ABP8XTY6</accession>
<proteinExistence type="predicted"/>
<organism evidence="1 2">
    <name type="scientific">Promicromonospora umidemergens</name>
    <dbReference type="NCBI Taxonomy" id="629679"/>
    <lineage>
        <taxon>Bacteria</taxon>
        <taxon>Bacillati</taxon>
        <taxon>Actinomycetota</taxon>
        <taxon>Actinomycetes</taxon>
        <taxon>Micrococcales</taxon>
        <taxon>Promicromonosporaceae</taxon>
        <taxon>Promicromonospora</taxon>
    </lineage>
</organism>
<keyword evidence="2" id="KW-1185">Reference proteome</keyword>
<dbReference type="RefSeq" id="WP_253873735.1">
    <property type="nucleotide sequence ID" value="NZ_BAABHM010000018.1"/>
</dbReference>
<protein>
    <submittedName>
        <fullName evidence="1">Uncharacterized protein</fullName>
    </submittedName>
</protein>
<reference evidence="2" key="1">
    <citation type="journal article" date="2019" name="Int. J. Syst. Evol. Microbiol.">
        <title>The Global Catalogue of Microorganisms (GCM) 10K type strain sequencing project: providing services to taxonomists for standard genome sequencing and annotation.</title>
        <authorList>
            <consortium name="The Broad Institute Genomics Platform"/>
            <consortium name="The Broad Institute Genome Sequencing Center for Infectious Disease"/>
            <person name="Wu L."/>
            <person name="Ma J."/>
        </authorList>
    </citation>
    <scope>NUCLEOTIDE SEQUENCE [LARGE SCALE GENOMIC DNA]</scope>
    <source>
        <strain evidence="2">JCM 17975</strain>
    </source>
</reference>
<name>A0ABP8XTY6_9MICO</name>
<dbReference type="EMBL" id="BAABHM010000018">
    <property type="protein sequence ID" value="GAA4714492.1"/>
    <property type="molecule type" value="Genomic_DNA"/>
</dbReference>
<sequence length="224" mass="25535">MKLAGQRWRTLVSTVALGGKPYRVLRPAFSKAHAPLYDGAERGAPQIVVDKAAAFEIACAWWLAARSPNSLIHLPLRQATDECASWTEGRPSDLVLMHHSLQFPVKQWKELRGRATSWTPHTVRLPAQPFPEITRSDHDRRWHDSFHDHLLWETAADTLFVIGSRPAFELASNQVRELAEDGPAHMARTPEAHCCAEIDIGRTLRYNRRNPSERLHITYCETHR</sequence>
<comment type="caution">
    <text evidence="1">The sequence shown here is derived from an EMBL/GenBank/DDBJ whole genome shotgun (WGS) entry which is preliminary data.</text>
</comment>
<evidence type="ECO:0000313" key="1">
    <source>
        <dbReference type="EMBL" id="GAA4714492.1"/>
    </source>
</evidence>